<dbReference type="EMBL" id="JBHSKP010000029">
    <property type="protein sequence ID" value="MFC5156051.1"/>
    <property type="molecule type" value="Genomic_DNA"/>
</dbReference>
<evidence type="ECO:0000313" key="1">
    <source>
        <dbReference type="EMBL" id="MFC5156051.1"/>
    </source>
</evidence>
<keyword evidence="2" id="KW-1185">Reference proteome</keyword>
<organism evidence="1 2">
    <name type="scientific">Streptomyces amakusaensis</name>
    <dbReference type="NCBI Taxonomy" id="67271"/>
    <lineage>
        <taxon>Bacteria</taxon>
        <taxon>Bacillati</taxon>
        <taxon>Actinomycetota</taxon>
        <taxon>Actinomycetes</taxon>
        <taxon>Kitasatosporales</taxon>
        <taxon>Streptomycetaceae</taxon>
        <taxon>Streptomyces</taxon>
    </lineage>
</organism>
<dbReference type="RefSeq" id="WP_344485204.1">
    <property type="nucleotide sequence ID" value="NZ_BAAASB010000028.1"/>
</dbReference>
<dbReference type="Gene3D" id="3.30.530.20">
    <property type="match status" value="1"/>
</dbReference>
<proteinExistence type="predicted"/>
<reference evidence="2" key="1">
    <citation type="journal article" date="2019" name="Int. J. Syst. Evol. Microbiol.">
        <title>The Global Catalogue of Microorganisms (GCM) 10K type strain sequencing project: providing services to taxonomists for standard genome sequencing and annotation.</title>
        <authorList>
            <consortium name="The Broad Institute Genomics Platform"/>
            <consortium name="The Broad Institute Genome Sequencing Center for Infectious Disease"/>
            <person name="Wu L."/>
            <person name="Ma J."/>
        </authorList>
    </citation>
    <scope>NUCLEOTIDE SEQUENCE [LARGE SCALE GENOMIC DNA]</scope>
    <source>
        <strain evidence="2">PCU 266</strain>
    </source>
</reference>
<dbReference type="InterPro" id="IPR019587">
    <property type="entry name" value="Polyketide_cyclase/dehydratase"/>
</dbReference>
<gene>
    <name evidence="1" type="ORF">ACFPRH_30500</name>
</gene>
<sequence length="148" mass="16191">MSSTTHAGLPTAALVSRRVVVAAPPSVIFALLAAPGEHAGLDGTGEVRGVVEGPERLENGSVFRMRMKGYTTTNTVVEFEDDVLIAWRHRGRHVWRWRLRAVPGGTEVTETFDYTAKRARRLVRLIGVPKRAGTAVDKTLTALQARFA</sequence>
<comment type="caution">
    <text evidence="1">The sequence shown here is derived from an EMBL/GenBank/DDBJ whole genome shotgun (WGS) entry which is preliminary data.</text>
</comment>
<dbReference type="SUPFAM" id="SSF55961">
    <property type="entry name" value="Bet v1-like"/>
    <property type="match status" value="1"/>
</dbReference>
<name>A0ABW0AT04_9ACTN</name>
<accession>A0ABW0AT04</accession>
<dbReference type="Proteomes" id="UP001596160">
    <property type="component" value="Unassembled WGS sequence"/>
</dbReference>
<dbReference type="InterPro" id="IPR023393">
    <property type="entry name" value="START-like_dom_sf"/>
</dbReference>
<dbReference type="Pfam" id="PF10604">
    <property type="entry name" value="Polyketide_cyc2"/>
    <property type="match status" value="1"/>
</dbReference>
<evidence type="ECO:0000313" key="2">
    <source>
        <dbReference type="Proteomes" id="UP001596160"/>
    </source>
</evidence>
<protein>
    <submittedName>
        <fullName evidence="1">SRPBCC family protein</fullName>
    </submittedName>
</protein>